<gene>
    <name evidence="2" type="ORF">LCGC14_0902160</name>
</gene>
<protein>
    <submittedName>
        <fullName evidence="2">Uncharacterized protein</fullName>
    </submittedName>
</protein>
<proteinExistence type="predicted"/>
<dbReference type="AlphaFoldDB" id="A0A0F9NW16"/>
<evidence type="ECO:0000256" key="1">
    <source>
        <dbReference type="SAM" id="MobiDB-lite"/>
    </source>
</evidence>
<name>A0A0F9NW16_9ZZZZ</name>
<reference evidence="2" key="1">
    <citation type="journal article" date="2015" name="Nature">
        <title>Complex archaea that bridge the gap between prokaryotes and eukaryotes.</title>
        <authorList>
            <person name="Spang A."/>
            <person name="Saw J.H."/>
            <person name="Jorgensen S.L."/>
            <person name="Zaremba-Niedzwiedzka K."/>
            <person name="Martijn J."/>
            <person name="Lind A.E."/>
            <person name="van Eijk R."/>
            <person name="Schleper C."/>
            <person name="Guy L."/>
            <person name="Ettema T.J."/>
        </authorList>
    </citation>
    <scope>NUCLEOTIDE SEQUENCE</scope>
</reference>
<dbReference type="EMBL" id="LAZR01002946">
    <property type="protein sequence ID" value="KKN23715.1"/>
    <property type="molecule type" value="Genomic_DNA"/>
</dbReference>
<evidence type="ECO:0000313" key="2">
    <source>
        <dbReference type="EMBL" id="KKN23715.1"/>
    </source>
</evidence>
<accession>A0A0F9NW16</accession>
<comment type="caution">
    <text evidence="2">The sequence shown here is derived from an EMBL/GenBank/DDBJ whole genome shotgun (WGS) entry which is preliminary data.</text>
</comment>
<sequence>MRSLAGTLTTAQKDPVNPLVKIRLTQGANDNTYLLTGTGFIYSMEHSEGRDSQKATVVLDNSEGTFDAKSYGEDMYKGVISWGLVDANGADQYSAAAPLYVVGQQFHSSPGYLLCILNLIGLFDLMAQDKASEDYVLESSDTQTVKTLITAVIGATIAPFYHCVGFTVTYDSEDSLIDSLKPADSFRIGLNDTRLDVVNRLMTLTKCAKRVEADGAVHIFVPAVDGPTWTVDTKQEINDYVQPTTPNNNFRYRCSAVAGDQKTAAVTEPTWPTVAGNTVVDDQVTWLAVAPDYEYTLDAGDHNFFKKSHRERVVMPNFRKVESHPDSDPPLYTGTAEYKPSSDLTPPSPYNSAEIREFRYMRLTSDEEAANVAAALLEGDRLDAERGSGSVPVNCGAEVLDYNKITDSRQSGDIRIGNIGYLTRHYRPNLWEMRFGFGDPRQGGFLSLDLPGDVVATSLPSVGIEGERRIDIEGLSSILQSLVTAVNRNAEEIRAIQVVFGGALFRLQAAISSGQLQSVIDSLHVREILRIPVGTDKF</sequence>
<feature type="region of interest" description="Disordered" evidence="1">
    <location>
        <begin position="320"/>
        <end position="350"/>
    </location>
</feature>
<organism evidence="2">
    <name type="scientific">marine sediment metagenome</name>
    <dbReference type="NCBI Taxonomy" id="412755"/>
    <lineage>
        <taxon>unclassified sequences</taxon>
        <taxon>metagenomes</taxon>
        <taxon>ecological metagenomes</taxon>
    </lineage>
</organism>